<feature type="signal peptide" evidence="2">
    <location>
        <begin position="1"/>
        <end position="29"/>
    </location>
</feature>
<comment type="caution">
    <text evidence="3">The sequence shown here is derived from an EMBL/GenBank/DDBJ whole genome shotgun (WGS) entry which is preliminary data.</text>
</comment>
<evidence type="ECO:0000313" key="3">
    <source>
        <dbReference type="EMBL" id="KUF16613.1"/>
    </source>
</evidence>
<keyword evidence="2" id="KW-0732">Signal</keyword>
<gene>
    <name evidence="3" type="ORF">AT728_12700</name>
</gene>
<feature type="chain" id="PRO_5038642719" evidence="2">
    <location>
        <begin position="30"/>
        <end position="142"/>
    </location>
</feature>
<keyword evidence="4" id="KW-1185">Reference proteome</keyword>
<sequence length="142" mass="13819">MGTGVPGAAPFAAELFAAASLAVASFAVAPVTGGADVPVARVSAPSPPSRSGSGSGPMHPPPTKSRTESRTESALRPVAESRTGSRTRGYGPAAEQAVAGVGSAVPLVPGDLRDPGHTAAAAAEHSGPGRCRRGTGAMMSPP</sequence>
<evidence type="ECO:0000313" key="4">
    <source>
        <dbReference type="Proteomes" id="UP000054804"/>
    </source>
</evidence>
<accession>A0A0W7X188</accession>
<feature type="compositionally biased region" description="Low complexity" evidence="1">
    <location>
        <begin position="37"/>
        <end position="52"/>
    </location>
</feature>
<dbReference type="Proteomes" id="UP000054804">
    <property type="component" value="Unassembled WGS sequence"/>
</dbReference>
<dbReference type="AlphaFoldDB" id="A0A0W7X188"/>
<dbReference type="EMBL" id="LOCL01000038">
    <property type="protein sequence ID" value="KUF16613.1"/>
    <property type="molecule type" value="Genomic_DNA"/>
</dbReference>
<evidence type="ECO:0000256" key="2">
    <source>
        <dbReference type="SAM" id="SignalP"/>
    </source>
</evidence>
<organism evidence="3 4">
    <name type="scientific">Streptomyces silvensis</name>
    <dbReference type="NCBI Taxonomy" id="1765722"/>
    <lineage>
        <taxon>Bacteria</taxon>
        <taxon>Bacillati</taxon>
        <taxon>Actinomycetota</taxon>
        <taxon>Actinomycetes</taxon>
        <taxon>Kitasatosporales</taxon>
        <taxon>Streptomycetaceae</taxon>
        <taxon>Streptomyces</taxon>
    </lineage>
</organism>
<proteinExistence type="predicted"/>
<evidence type="ECO:0000256" key="1">
    <source>
        <dbReference type="SAM" id="MobiDB-lite"/>
    </source>
</evidence>
<reference evidence="3 4" key="1">
    <citation type="submission" date="2015-12" db="EMBL/GenBank/DDBJ databases">
        <title>Draft genome sequence of Streptomyces silvensis ATCC 53525, a producer of novel hormone antagonists.</title>
        <authorList>
            <person name="Johnston C.W."/>
            <person name="Li Y."/>
            <person name="Magarvey N.A."/>
        </authorList>
    </citation>
    <scope>NUCLEOTIDE SEQUENCE [LARGE SCALE GENOMIC DNA]</scope>
    <source>
        <strain evidence="3 4">ATCC 53525</strain>
    </source>
</reference>
<name>A0A0W7X188_9ACTN</name>
<dbReference type="STRING" id="1765722.AT728_12700"/>
<protein>
    <submittedName>
        <fullName evidence="3">Uncharacterized protein</fullName>
    </submittedName>
</protein>
<feature type="region of interest" description="Disordered" evidence="1">
    <location>
        <begin position="37"/>
        <end position="142"/>
    </location>
</feature>